<evidence type="ECO:0000313" key="1">
    <source>
        <dbReference type="EnsemblMetazoa" id="PPAI007228-PA"/>
    </source>
</evidence>
<dbReference type="EnsemblMetazoa" id="PPAI007228-RA">
    <property type="protein sequence ID" value="PPAI007228-PA"/>
    <property type="gene ID" value="PPAI007228"/>
</dbReference>
<dbReference type="Proteomes" id="UP000092462">
    <property type="component" value="Unassembled WGS sequence"/>
</dbReference>
<name>A0A1B0GPM6_PHLPP</name>
<dbReference type="VEuPathDB" id="VectorBase:PPAPM1_011446"/>
<organism evidence="1 2">
    <name type="scientific">Phlebotomus papatasi</name>
    <name type="common">Sandfly</name>
    <dbReference type="NCBI Taxonomy" id="29031"/>
    <lineage>
        <taxon>Eukaryota</taxon>
        <taxon>Metazoa</taxon>
        <taxon>Ecdysozoa</taxon>
        <taxon>Arthropoda</taxon>
        <taxon>Hexapoda</taxon>
        <taxon>Insecta</taxon>
        <taxon>Pterygota</taxon>
        <taxon>Neoptera</taxon>
        <taxon>Endopterygota</taxon>
        <taxon>Diptera</taxon>
        <taxon>Nematocera</taxon>
        <taxon>Psychodoidea</taxon>
        <taxon>Psychodidae</taxon>
        <taxon>Phlebotomus</taxon>
        <taxon>Phlebotomus</taxon>
    </lineage>
</organism>
<dbReference type="AlphaFoldDB" id="A0A1B0GPM6"/>
<evidence type="ECO:0000313" key="2">
    <source>
        <dbReference type="Proteomes" id="UP000092462"/>
    </source>
</evidence>
<reference evidence="1" key="1">
    <citation type="submission" date="2022-08" db="UniProtKB">
        <authorList>
            <consortium name="EnsemblMetazoa"/>
        </authorList>
    </citation>
    <scope>IDENTIFICATION</scope>
    <source>
        <strain evidence="1">Israel</strain>
    </source>
</reference>
<proteinExistence type="predicted"/>
<dbReference type="VEuPathDB" id="VectorBase:PPAI007228"/>
<keyword evidence="2" id="KW-1185">Reference proteome</keyword>
<accession>A0A1B0GPM6</accession>
<sequence>KLCLDLVPRIGPLAVNPHNIGIVSLHNVHVNSAENAKASSSRGTLRRKATKTILTHHLYFCMRDFRT</sequence>
<dbReference type="EMBL" id="AJVK01059841">
    <property type="status" value="NOT_ANNOTATED_CDS"/>
    <property type="molecule type" value="Genomic_DNA"/>
</dbReference>
<protein>
    <submittedName>
        <fullName evidence="1">Uncharacterized protein</fullName>
    </submittedName>
</protein>